<dbReference type="GO" id="GO:0044550">
    <property type="term" value="P:secondary metabolite biosynthetic process"/>
    <property type="evidence" value="ECO:0007669"/>
    <property type="project" value="TreeGrafter"/>
</dbReference>
<dbReference type="PROSITE" id="PS00012">
    <property type="entry name" value="PHOSPHOPANTETHEINE"/>
    <property type="match status" value="1"/>
</dbReference>
<dbReference type="NCBIfam" id="TIGR01733">
    <property type="entry name" value="AA-adenyl-dom"/>
    <property type="match status" value="2"/>
</dbReference>
<accession>A0A0F6AEC0</accession>
<dbReference type="InterPro" id="IPR029058">
    <property type="entry name" value="AB_hydrolase_fold"/>
</dbReference>
<dbReference type="PATRIC" id="fig|1129367.4.peg.2395"/>
<dbReference type="InterPro" id="IPR001031">
    <property type="entry name" value="Thioesterase"/>
</dbReference>
<dbReference type="InterPro" id="IPR000873">
    <property type="entry name" value="AMP-dep_synth/lig_dom"/>
</dbReference>
<dbReference type="InterPro" id="IPR009081">
    <property type="entry name" value="PP-bd_ACP"/>
</dbReference>
<evidence type="ECO:0000313" key="6">
    <source>
        <dbReference type="Proteomes" id="UP000033434"/>
    </source>
</evidence>
<comment type="caution">
    <text evidence="5">The sequence shown here is derived from an EMBL/GenBank/DDBJ whole genome shotgun (WGS) entry which is preliminary data.</text>
</comment>
<dbReference type="CDD" id="cd19531">
    <property type="entry name" value="LCL_NRPS-like"/>
    <property type="match status" value="2"/>
</dbReference>
<dbReference type="SMART" id="SM00823">
    <property type="entry name" value="PKS_PP"/>
    <property type="match status" value="2"/>
</dbReference>
<dbReference type="Gene3D" id="3.30.559.30">
    <property type="entry name" value="Nonribosomal peptide synthetase, condensation domain"/>
    <property type="match status" value="2"/>
</dbReference>
<keyword evidence="3" id="KW-0597">Phosphoprotein</keyword>
<dbReference type="InterPro" id="IPR010071">
    <property type="entry name" value="AA_adenyl_dom"/>
</dbReference>
<dbReference type="Gene3D" id="3.40.50.980">
    <property type="match status" value="2"/>
</dbReference>
<dbReference type="EMBL" id="AUXW01000142">
    <property type="protein sequence ID" value="KKE83739.1"/>
    <property type="molecule type" value="Genomic_DNA"/>
</dbReference>
<keyword evidence="2" id="KW-0596">Phosphopantetheine</keyword>
<dbReference type="Gene3D" id="2.30.38.10">
    <property type="entry name" value="Luciferase, Domain 3"/>
    <property type="match status" value="1"/>
</dbReference>
<dbReference type="PROSITE" id="PS50075">
    <property type="entry name" value="CARRIER"/>
    <property type="match status" value="2"/>
</dbReference>
<evidence type="ECO:0000256" key="3">
    <source>
        <dbReference type="ARBA" id="ARBA00022553"/>
    </source>
</evidence>
<dbReference type="Gene3D" id="1.10.1200.10">
    <property type="entry name" value="ACP-like"/>
    <property type="match status" value="2"/>
</dbReference>
<dbReference type="Pfam" id="PF13193">
    <property type="entry name" value="AMP-binding_C"/>
    <property type="match status" value="1"/>
</dbReference>
<dbReference type="SUPFAM" id="SSF52777">
    <property type="entry name" value="CoA-dependent acyltransferases"/>
    <property type="match status" value="4"/>
</dbReference>
<dbReference type="PANTHER" id="PTHR45527">
    <property type="entry name" value="NONRIBOSOMAL PEPTIDE SYNTHETASE"/>
    <property type="match status" value="1"/>
</dbReference>
<dbReference type="Proteomes" id="UP000033434">
    <property type="component" value="Unassembled WGS sequence"/>
</dbReference>
<dbReference type="InterPro" id="IPR006162">
    <property type="entry name" value="Ppantetheine_attach_site"/>
</dbReference>
<dbReference type="Pfam" id="PF00975">
    <property type="entry name" value="Thioesterase"/>
    <property type="match status" value="1"/>
</dbReference>
<dbReference type="InterPro" id="IPR023213">
    <property type="entry name" value="CAT-like_dom_sf"/>
</dbReference>
<reference evidence="5 6" key="1">
    <citation type="journal article" date="2015" name="BMC Genomics">
        <title>Genome mining reveals unlocked bioactive potential of marine Gram-negative bacteria.</title>
        <authorList>
            <person name="Machado H."/>
            <person name="Sonnenschein E.C."/>
            <person name="Melchiorsen J."/>
            <person name="Gram L."/>
        </authorList>
    </citation>
    <scope>NUCLEOTIDE SEQUENCE [LARGE SCALE GENOMIC DNA]</scope>
    <source>
        <strain evidence="5 6">S4054</strain>
    </source>
</reference>
<dbReference type="Gene3D" id="3.40.50.1820">
    <property type="entry name" value="alpha/beta hydrolase"/>
    <property type="match status" value="1"/>
</dbReference>
<evidence type="ECO:0000259" key="4">
    <source>
        <dbReference type="PROSITE" id="PS50075"/>
    </source>
</evidence>
<gene>
    <name evidence="5" type="ORF">N479_13000</name>
</gene>
<dbReference type="Pfam" id="PF00668">
    <property type="entry name" value="Condensation"/>
    <property type="match status" value="2"/>
</dbReference>
<dbReference type="GO" id="GO:0031177">
    <property type="term" value="F:phosphopantetheine binding"/>
    <property type="evidence" value="ECO:0007669"/>
    <property type="project" value="InterPro"/>
</dbReference>
<protein>
    <recommendedName>
        <fullName evidence="4">Carrier domain-containing protein</fullName>
    </recommendedName>
</protein>
<comment type="cofactor">
    <cofactor evidence="1">
        <name>pantetheine 4'-phosphate</name>
        <dbReference type="ChEBI" id="CHEBI:47942"/>
    </cofactor>
</comment>
<proteinExistence type="predicted"/>
<dbReference type="SUPFAM" id="SSF53474">
    <property type="entry name" value="alpha/beta-Hydrolases"/>
    <property type="match status" value="1"/>
</dbReference>
<dbReference type="Gene3D" id="3.30.300.30">
    <property type="match status" value="2"/>
</dbReference>
<dbReference type="Gene3D" id="3.40.50.12780">
    <property type="entry name" value="N-terminal domain of ligase-like"/>
    <property type="match status" value="1"/>
</dbReference>
<dbReference type="PROSITE" id="PS00455">
    <property type="entry name" value="AMP_BINDING"/>
    <property type="match status" value="1"/>
</dbReference>
<evidence type="ECO:0000256" key="2">
    <source>
        <dbReference type="ARBA" id="ARBA00022450"/>
    </source>
</evidence>
<dbReference type="InterPro" id="IPR025110">
    <property type="entry name" value="AMP-bd_C"/>
</dbReference>
<sequence>MSQNKVLNLAEKKAKLREMLLKKQQNQSKPNNYQAITRRPDSAETVELSYAQQRLWFLDQLQGGSAEYNMPAAFAVEGRLDGHLLDQVFRRILERHQVLRTCYVEQSDSNAELQVQRVVQKILDTKDFAVLSHDLSEVAESEQQDKLQQLIEADVITPFDLSADFMLRVSYINLTGPQAEQQRGVLLFNVHHIASDGWSMNVLMQEFLALYRGCQQGQALDTVLSELPIQYADFAYWQRQGDFENMLQKQLEYWHQQLEDVPTIHGLSLDYPRPAEKSHQGANIYHSLSADVAQGLTELAKQHQLTPFMLIHGALAYTLSKHSNSSDIVIGTPVANRRQVELTPLIGFFVNTLVLRTKTDFDNLSDYLEHVKTVHLDAQSNQDVPFERLVEMLNIPRNRAYPPLFQIMLTTNTNFAVGEQAEADSLKLQGLEFSPLQADTVTAKFDLNIDIALEQDGVNLIWNYDTSLFSAEHVAQINSHLCSLLSQLSQHAVTQIGSKLSMSQLQLLSHSEQTELLQTLSSAELEFPKHQGIHQLVAEQAAQAPSSIALTQLNHHGELEQLSYLQYEQKANKLANYLIQHHEVSANQLVGLCLPRGFDMHIALLAILKAGAAYVPFDIKLSAEVVKKRAAAAQISLVISKESFSSWFDDSVIVIDLDETELQTAISSESQQLVEKAFNSQQTCYALTTSGSTGEPKLIGMPHRPLVNLLYAMQFDCSAIRGQHSIIQFASIGFDMSFTDSFLALTQGGQLHLINDEDQFDTVQLAQLMLKRQCSLINLPFAMLQALCCYSNENELYFPDLKVILSTAEQLLITPDVRLFFRRHTHVELVNHYGPSETHVCTSLVLEGDPEQWPATPTIGHAIANVHCYVLDKQRQLVAKGAIGELYVGGEGIATGYLGNKRLTDEKFVIDPFVDEVDARMYQTGDLVRFNELNQLEYIGRIDSQIKINGFRVEIGAIESALNDHPLVNQSCVLYLPDEKQLYAYIASGETELSVSELKSYLQTVLPEYMVPQFYEFLAHLPLNTNGKVDKKSLPKPDLSSLDVAYRPAETEVEESIVACWASLLNRPADQISIDANFFDLGGHSLLATSVVTHIKRQYQLSLKVKDLFDHQTVATLANYVEQQMQLEQPYVEVEMENVVPRPENAEAELSFQQQRLWLLSQLEASSSQYNMPLALNIRGQLNLTALQKTIYSIVDRHEVLRTVYRVDQQGQGLPVLIDNDFEINFVELTDKANAELALSELAKAEAMKPFDLSKDLMLRAGLIKYAEQDYVLLLTSHHIASDGWSTAILIDEISAFYHHYDKGERLELTELSAQYQDYAYWQRQYLQGETLQQQLDFWQQYLASAPAVHSLPLDHKRPPVMSHRGDVVHQRITGQLWLQIEQALSEHQVTLFMLLNAALGAFLARYGNSDEMLLGTPIANRQQQNVAPLVGFFTNTLVTRTHIDDHPDFATLLQRSKQELLAIYEHQQLPFEKLVEALDIERSPSYNALFQVMLVLQNNRQQQISLGDLTLEPFEQEWPVAKFDLNVVVNEQDDGLALVWEFATDLFESASIEHMSERFSVFLAEALRQPTTEVNKLSLVAPQMQQQLVERGAARMQNQESRSLVEVFEQVAASDPNKTAVVMADQKLSYQQLNAHADSIAGQLWQMGVRPEQPIGLMIGRSLQQVAAIIGALKTATAYVPLGLDITEERLQHIISSANIELILVDQHVPTELKQLFPQITFVDVNYLYNTEMTWSRPIAPSADSLAYIIYTSGTTGVPKGVMTTHGNVLRMFTASEDVFSFDASDVWSVFHSYTFDFSVWEFWGGLLYGGTIVMIDEVTCRSPQAFVELMEQEQVTVLNQTPSAFMQVINQTLADKNNQLWQQLRMVILDGEPLDFANLQPWFEFCDGVNPCLIHTYGITETTIHATYREVTAEDAQSRSVNLCGRPFADLSLYIVDKQLNYLPDGMVGQIVIGGAGLAKGYLGNEQLTAEKFINDHIGQQGRLYLTGDMGRIAPNGELEVLGRIDHQVKIRGFRIELGDVEAAFKDIEGISHAVAVAVDAHTLGACVALSADAEITQSQILQAAQAKLPGYMIPERLLVLQQMPLTPNGKVDRRKAKQMLAEMKIERSEHCSLNTDTERAIAEAWSELLPQQQFDRHDNFFEVGGHSLLCVQVAKAIENKLGNSVAVTDVYRFPVLKDFAQLLDTEKPQQSQSFIEHLGDTSKPTLLLIHPIGGDIFCYRELHLALSEHFSILSVQHPYFVGLVDEPKLSITELATDYCLAIESYIDEQNLAKPEIIMGWSFGGLVAQQMAWHWQSRDILMSQVVMLDSPVTEANKLDQLHEHLGLTAEASAQQVYSHLLTDEPFKQLLIDTYRLSATVDTLNSEALTRLLQLYTANTVALTYHKFNKIESPIHYFQASKAPQPLEIETLKQKVQSIGVNYSLDILEADHFEIVEQPHVAAVVERLLEKK</sequence>
<dbReference type="GO" id="GO:0043041">
    <property type="term" value="P:amino acid activation for nonribosomal peptide biosynthetic process"/>
    <property type="evidence" value="ECO:0007669"/>
    <property type="project" value="TreeGrafter"/>
</dbReference>
<dbReference type="PANTHER" id="PTHR45527:SF1">
    <property type="entry name" value="FATTY ACID SYNTHASE"/>
    <property type="match status" value="1"/>
</dbReference>
<dbReference type="GO" id="GO:0005737">
    <property type="term" value="C:cytoplasm"/>
    <property type="evidence" value="ECO:0007669"/>
    <property type="project" value="TreeGrafter"/>
</dbReference>
<dbReference type="Gene3D" id="3.30.559.10">
    <property type="entry name" value="Chloramphenicol acetyltransferase-like domain"/>
    <property type="match status" value="2"/>
</dbReference>
<dbReference type="InterPro" id="IPR036736">
    <property type="entry name" value="ACP-like_sf"/>
</dbReference>
<dbReference type="RefSeq" id="WP_046356036.1">
    <property type="nucleotide sequence ID" value="NZ_AUXW01000142.1"/>
</dbReference>
<name>A0A0F6AEC0_9GAMM</name>
<organism evidence="5 6">
    <name type="scientific">Pseudoalteromonas luteoviolacea S4054</name>
    <dbReference type="NCBI Taxonomy" id="1129367"/>
    <lineage>
        <taxon>Bacteria</taxon>
        <taxon>Pseudomonadati</taxon>
        <taxon>Pseudomonadota</taxon>
        <taxon>Gammaproteobacteria</taxon>
        <taxon>Alteromonadales</taxon>
        <taxon>Pseudoalteromonadaceae</taxon>
        <taxon>Pseudoalteromonas</taxon>
    </lineage>
</organism>
<evidence type="ECO:0000313" key="5">
    <source>
        <dbReference type="EMBL" id="KKE83739.1"/>
    </source>
</evidence>
<dbReference type="InterPro" id="IPR045851">
    <property type="entry name" value="AMP-bd_C_sf"/>
</dbReference>
<dbReference type="SUPFAM" id="SSF47336">
    <property type="entry name" value="ACP-like"/>
    <property type="match status" value="2"/>
</dbReference>
<dbReference type="NCBIfam" id="NF003417">
    <property type="entry name" value="PRK04813.1"/>
    <property type="match status" value="2"/>
</dbReference>
<dbReference type="GO" id="GO:0003824">
    <property type="term" value="F:catalytic activity"/>
    <property type="evidence" value="ECO:0007669"/>
    <property type="project" value="InterPro"/>
</dbReference>
<dbReference type="SUPFAM" id="SSF56801">
    <property type="entry name" value="Acetyl-CoA synthetase-like"/>
    <property type="match status" value="2"/>
</dbReference>
<dbReference type="InterPro" id="IPR020806">
    <property type="entry name" value="PKS_PP-bd"/>
</dbReference>
<dbReference type="SMART" id="SM01294">
    <property type="entry name" value="PKS_PP_betabranch"/>
    <property type="match status" value="1"/>
</dbReference>
<dbReference type="InterPro" id="IPR042099">
    <property type="entry name" value="ANL_N_sf"/>
</dbReference>
<feature type="domain" description="Carrier" evidence="4">
    <location>
        <begin position="1048"/>
        <end position="1125"/>
    </location>
</feature>
<dbReference type="InterPro" id="IPR020845">
    <property type="entry name" value="AMP-binding_CS"/>
</dbReference>
<dbReference type="InterPro" id="IPR001242">
    <property type="entry name" value="Condensation_dom"/>
</dbReference>
<dbReference type="Pfam" id="PF00550">
    <property type="entry name" value="PP-binding"/>
    <property type="match status" value="2"/>
</dbReference>
<evidence type="ECO:0000256" key="1">
    <source>
        <dbReference type="ARBA" id="ARBA00001957"/>
    </source>
</evidence>
<dbReference type="FunFam" id="1.10.1200.10:FF:000005">
    <property type="entry name" value="Nonribosomal peptide synthetase 1"/>
    <property type="match status" value="1"/>
</dbReference>
<dbReference type="Pfam" id="PF00501">
    <property type="entry name" value="AMP-binding"/>
    <property type="match status" value="2"/>
</dbReference>
<feature type="domain" description="Carrier" evidence="4">
    <location>
        <begin position="2115"/>
        <end position="2190"/>
    </location>
</feature>